<sequence>MEKKYLNPEVLELDNQKLEEAMKVYMEAKTPESLVDFIKALKDAKFLVPVDFPKKIDPAVMEKMKNKERLKPEELPRMMPVLVVNKDGVRFAPAFTAKEHLPENHKYNVIMTVDFVAVLQVANAKDTNTRGILINPGSTKLILNPKLLTLMEKVVKGMSVEDALKEAGAAESGEKKEIRMTPEQFHVFIRRNVEVGLLPKLAFQEKGKFMERISKDRELAVMNIYKSLYKDQAPFPYTEDDFDIMDLEISDTLSVTAIGLPEKNLAPGICQSVYLVWNPQTDEVQYYTIEKTKDADDNKLGCVTLEGKYEIIGDAPAHGSELYGIIEMLEAQN</sequence>
<accession>A0ABT2TFM7</accession>
<evidence type="ECO:0000313" key="3">
    <source>
        <dbReference type="Proteomes" id="UP001652442"/>
    </source>
</evidence>
<keyword evidence="3" id="KW-1185">Reference proteome</keyword>
<name>A0ABT2TFM7_9FIRM</name>
<evidence type="ECO:0000313" key="2">
    <source>
        <dbReference type="EMBL" id="MCU6760980.1"/>
    </source>
</evidence>
<protein>
    <submittedName>
        <fullName evidence="2">SseB family protein</fullName>
    </submittedName>
</protein>
<proteinExistence type="predicted"/>
<dbReference type="EMBL" id="JAOQJQ010000001">
    <property type="protein sequence ID" value="MCU6760980.1"/>
    <property type="molecule type" value="Genomic_DNA"/>
</dbReference>
<evidence type="ECO:0000259" key="1">
    <source>
        <dbReference type="Pfam" id="PF07179"/>
    </source>
</evidence>
<dbReference type="Pfam" id="PF07179">
    <property type="entry name" value="SseB"/>
    <property type="match status" value="1"/>
</dbReference>
<gene>
    <name evidence="2" type="ORF">OCV88_01350</name>
</gene>
<feature type="domain" description="SseB protein N-terminal" evidence="1">
    <location>
        <begin position="18"/>
        <end position="139"/>
    </location>
</feature>
<comment type="caution">
    <text evidence="2">The sequence shown here is derived from an EMBL/GenBank/DDBJ whole genome shotgun (WGS) entry which is preliminary data.</text>
</comment>
<organism evidence="2 3">
    <name type="scientific">Brotonthovivens ammoniilytica</name>
    <dbReference type="NCBI Taxonomy" id="2981725"/>
    <lineage>
        <taxon>Bacteria</taxon>
        <taxon>Bacillati</taxon>
        <taxon>Bacillota</taxon>
        <taxon>Clostridia</taxon>
        <taxon>Lachnospirales</taxon>
        <taxon>Lachnospiraceae</taxon>
        <taxon>Brotonthovivens</taxon>
    </lineage>
</organism>
<dbReference type="Proteomes" id="UP001652442">
    <property type="component" value="Unassembled WGS sequence"/>
</dbReference>
<dbReference type="InterPro" id="IPR009839">
    <property type="entry name" value="SseB_N"/>
</dbReference>
<reference evidence="2 3" key="1">
    <citation type="journal article" date="2021" name="ISME Commun">
        <title>Automated analysis of genomic sequences facilitates high-throughput and comprehensive description of bacteria.</title>
        <authorList>
            <person name="Hitch T.C.A."/>
        </authorList>
    </citation>
    <scope>NUCLEOTIDE SEQUENCE [LARGE SCALE GENOMIC DNA]</scope>
    <source>
        <strain evidence="2 3">Sanger_109</strain>
    </source>
</reference>
<dbReference type="RefSeq" id="WP_158423855.1">
    <property type="nucleotide sequence ID" value="NZ_JAOQJQ010000001.1"/>
</dbReference>